<dbReference type="Proteomes" id="UP000321839">
    <property type="component" value="Unassembled WGS sequence"/>
</dbReference>
<name>A0AB34AEI6_STAUR</name>
<gene>
    <name evidence="1" type="ORF">SCO02_00930</name>
</gene>
<dbReference type="AlphaFoldDB" id="A0AB34AEI6"/>
<proteinExistence type="predicted"/>
<dbReference type="RefSeq" id="WP_073343458.1">
    <property type="nucleotide sequence ID" value="NZ_BKAW01000002.1"/>
</dbReference>
<organism evidence="1 2">
    <name type="scientific">Staphylococcus ureilyticus</name>
    <name type="common">Staphylococcus cohnii subsp. urealyticus</name>
    <dbReference type="NCBI Taxonomy" id="94138"/>
    <lineage>
        <taxon>Bacteria</taxon>
        <taxon>Bacillati</taxon>
        <taxon>Bacillota</taxon>
        <taxon>Bacilli</taxon>
        <taxon>Bacillales</taxon>
        <taxon>Staphylococcaceae</taxon>
        <taxon>Staphylococcus</taxon>
        <taxon>Staphylococcus cohnii species complex</taxon>
    </lineage>
</organism>
<reference evidence="1 2" key="1">
    <citation type="submission" date="2019-07" db="EMBL/GenBank/DDBJ databases">
        <title>Whole genome shotgun sequence of Staphylococcus cohnii subsp. urealyticus NBRC 109766.</title>
        <authorList>
            <person name="Hosoyama A."/>
            <person name="Uohara A."/>
            <person name="Ohji S."/>
            <person name="Ichikawa N."/>
        </authorList>
    </citation>
    <scope>NUCLEOTIDE SEQUENCE [LARGE SCALE GENOMIC DNA]</scope>
    <source>
        <strain evidence="1 2">NBRC 109766</strain>
    </source>
</reference>
<comment type="caution">
    <text evidence="1">The sequence shown here is derived from an EMBL/GenBank/DDBJ whole genome shotgun (WGS) entry which is preliminary data.</text>
</comment>
<evidence type="ECO:0000313" key="2">
    <source>
        <dbReference type="Proteomes" id="UP000321839"/>
    </source>
</evidence>
<sequence length="127" mass="15203">MPHYLKDGHEQREMIFPKKDVEAYNQLFAQTNSVDVSPFYCASLWPEFELFKPFISSKLLLKSTEIEQYHPLAIDVIYQVQLTIIEQKRIRQFIKYSFEMKINKNLTKCIYIKQTFLEKVKNDTDIT</sequence>
<accession>A0AB34AEI6</accession>
<keyword evidence="2" id="KW-1185">Reference proteome</keyword>
<dbReference type="EMBL" id="BKAW01000002">
    <property type="protein sequence ID" value="GEQ01652.1"/>
    <property type="molecule type" value="Genomic_DNA"/>
</dbReference>
<protein>
    <submittedName>
        <fullName evidence="1">Protein VraC</fullName>
    </submittedName>
</protein>
<evidence type="ECO:0000313" key="1">
    <source>
        <dbReference type="EMBL" id="GEQ01652.1"/>
    </source>
</evidence>